<proteinExistence type="predicted"/>
<dbReference type="EMBL" id="BFAA01017230">
    <property type="protein sequence ID" value="GCB79102.1"/>
    <property type="molecule type" value="Genomic_DNA"/>
</dbReference>
<dbReference type="AlphaFoldDB" id="A0A401Q142"/>
<feature type="region of interest" description="Disordered" evidence="1">
    <location>
        <begin position="20"/>
        <end position="45"/>
    </location>
</feature>
<gene>
    <name evidence="2" type="ORF">scyTo_0020750</name>
</gene>
<comment type="caution">
    <text evidence="2">The sequence shown here is derived from an EMBL/GenBank/DDBJ whole genome shotgun (WGS) entry which is preliminary data.</text>
</comment>
<sequence>MAISGTGLRLGNPALLITVTKTDKRPKSRPLPSASQETGEKKILAWTEREKETVLKKGKAAKDNEEAQC</sequence>
<organism evidence="2 3">
    <name type="scientific">Scyliorhinus torazame</name>
    <name type="common">Cloudy catshark</name>
    <name type="synonym">Catulus torazame</name>
    <dbReference type="NCBI Taxonomy" id="75743"/>
    <lineage>
        <taxon>Eukaryota</taxon>
        <taxon>Metazoa</taxon>
        <taxon>Chordata</taxon>
        <taxon>Craniata</taxon>
        <taxon>Vertebrata</taxon>
        <taxon>Chondrichthyes</taxon>
        <taxon>Elasmobranchii</taxon>
        <taxon>Galeomorphii</taxon>
        <taxon>Galeoidea</taxon>
        <taxon>Carcharhiniformes</taxon>
        <taxon>Scyliorhinidae</taxon>
        <taxon>Scyliorhinus</taxon>
    </lineage>
</organism>
<reference evidence="2 3" key="1">
    <citation type="journal article" date="2018" name="Nat. Ecol. Evol.">
        <title>Shark genomes provide insights into elasmobranch evolution and the origin of vertebrates.</title>
        <authorList>
            <person name="Hara Y"/>
            <person name="Yamaguchi K"/>
            <person name="Onimaru K"/>
            <person name="Kadota M"/>
            <person name="Koyanagi M"/>
            <person name="Keeley SD"/>
            <person name="Tatsumi K"/>
            <person name="Tanaka K"/>
            <person name="Motone F"/>
            <person name="Kageyama Y"/>
            <person name="Nozu R"/>
            <person name="Adachi N"/>
            <person name="Nishimura O"/>
            <person name="Nakagawa R"/>
            <person name="Tanegashima C"/>
            <person name="Kiyatake I"/>
            <person name="Matsumoto R"/>
            <person name="Murakumo K"/>
            <person name="Nishida K"/>
            <person name="Terakita A"/>
            <person name="Kuratani S"/>
            <person name="Sato K"/>
            <person name="Hyodo S Kuraku.S."/>
        </authorList>
    </citation>
    <scope>NUCLEOTIDE SEQUENCE [LARGE SCALE GENOMIC DNA]</scope>
</reference>
<keyword evidence="3" id="KW-1185">Reference proteome</keyword>
<evidence type="ECO:0000256" key="1">
    <source>
        <dbReference type="SAM" id="MobiDB-lite"/>
    </source>
</evidence>
<dbReference type="Proteomes" id="UP000288216">
    <property type="component" value="Unassembled WGS sequence"/>
</dbReference>
<evidence type="ECO:0000313" key="3">
    <source>
        <dbReference type="Proteomes" id="UP000288216"/>
    </source>
</evidence>
<accession>A0A401Q142</accession>
<protein>
    <submittedName>
        <fullName evidence="2">Uncharacterized protein</fullName>
    </submittedName>
</protein>
<evidence type="ECO:0000313" key="2">
    <source>
        <dbReference type="EMBL" id="GCB79102.1"/>
    </source>
</evidence>
<name>A0A401Q142_SCYTO</name>